<dbReference type="InterPro" id="IPR011613">
    <property type="entry name" value="GH15-like"/>
</dbReference>
<dbReference type="Gene3D" id="3.30.70.1020">
    <property type="entry name" value="Trehalose-6-phosphate phosphatase related protein, domain 2"/>
    <property type="match status" value="1"/>
</dbReference>
<dbReference type="InterPro" id="IPR008928">
    <property type="entry name" value="6-hairpin_glycosidase_sf"/>
</dbReference>
<dbReference type="InterPro" id="IPR045582">
    <property type="entry name" value="Trehalase-like_N"/>
</dbReference>
<dbReference type="SUPFAM" id="SSF56784">
    <property type="entry name" value="HAD-like"/>
    <property type="match status" value="1"/>
</dbReference>
<feature type="region of interest" description="Disordered" evidence="1">
    <location>
        <begin position="350"/>
        <end position="372"/>
    </location>
</feature>
<dbReference type="InterPro" id="IPR012341">
    <property type="entry name" value="6hp_glycosidase-like_sf"/>
</dbReference>
<gene>
    <name evidence="4" type="ORF">BJEO58_01737</name>
</gene>
<dbReference type="EC" id="3.1.3.12" evidence="4"/>
<dbReference type="InterPro" id="IPR003337">
    <property type="entry name" value="Trehalose_PPase"/>
</dbReference>
<dbReference type="EMBL" id="FXZM01000007">
    <property type="protein sequence ID" value="SMY12143.1"/>
    <property type="molecule type" value="Genomic_DNA"/>
</dbReference>
<dbReference type="PANTHER" id="PTHR31616:SF0">
    <property type="entry name" value="GLUCAN 1,4-ALPHA-GLUCOSIDASE"/>
    <property type="match status" value="1"/>
</dbReference>
<dbReference type="Gene3D" id="3.40.50.1000">
    <property type="entry name" value="HAD superfamily/HAD-like"/>
    <property type="match status" value="1"/>
</dbReference>
<evidence type="ECO:0000259" key="2">
    <source>
        <dbReference type="Pfam" id="PF00723"/>
    </source>
</evidence>
<feature type="domain" description="Trehalase-like N-terminal" evidence="3">
    <location>
        <begin position="281"/>
        <end position="516"/>
    </location>
</feature>
<dbReference type="AlphaFoldDB" id="A0A2H1L6Y5"/>
<dbReference type="Pfam" id="PF02358">
    <property type="entry name" value="Trehalose_PPase"/>
    <property type="match status" value="1"/>
</dbReference>
<dbReference type="InterPro" id="IPR036412">
    <property type="entry name" value="HAD-like_sf"/>
</dbReference>
<name>A0A2H1L6Y5_9MICO</name>
<dbReference type="GO" id="GO:0004805">
    <property type="term" value="F:trehalose-phosphatase activity"/>
    <property type="evidence" value="ECO:0007669"/>
    <property type="project" value="UniProtKB-EC"/>
</dbReference>
<dbReference type="Gene3D" id="1.50.10.10">
    <property type="match status" value="1"/>
</dbReference>
<reference evidence="5" key="1">
    <citation type="submission" date="2017-03" db="EMBL/GenBank/DDBJ databases">
        <authorList>
            <person name="Monnet C."/>
        </authorList>
    </citation>
    <scope>NUCLEOTIDE SEQUENCE [LARGE SCALE GENOMIC DNA]</scope>
    <source>
        <strain evidence="5">SJ5-8</strain>
    </source>
</reference>
<sequence>MTAPMSPPGPLQATAFVGSVRSDGLLVDLAEAARTLGDDLFSRLVALSRSPQLLVATDYDGTIAPLVDRPTRAFPLDLNVATMRALSTLPSTQSAVISGRSLRDLAAMSRLPREVHLVGSHGGEFGIDEFDDIDPESERRRAALRAALLDLRRDHPDAFVEFKPLGAAVHLRGRSPKQRDAITAWVHETCARIGIEPVRGRDVFDLTVIPGSKGAALDALRSRLGADSVLYIGDDVADETALETLRDGDLGLRVGADGDTRAHARIADPHMVGITLAALYELRRSWLFGRSSTPIERHSLLGNGHSTALVDPRGRICWMPHPLPHSASVFSEVLGSSSAGYFSVGPAVQGSASAQGSAGENRAGAARTRPLTQRYRDDTMTVVTRWAGLEVSDYLAPVPDDSQDTVLIRVLTGTAPTEIRFAPRLDYGAAPTSLEVERGVVRVDNTSEPMALHAAGVDFELVEEHGSHTAVARVVPADLPGGELVLAFTCGGASDFLDSVLAGDEHRVRALAEGFWENWARSLALPEHMREGVVRSALTLRALCHAPTGGVLAAPTTSLPEGIGGVRNWDYRYTWLRDGSMTVRALLDLGSTAEAEGFVQWLRGILAEAPGPEFLHPLYAVDGSALTSEAVLEHLPGYAGSRPVRVGNAAEHQVQLDVFGPVAELLRDIVIARGAIDDGEWELLVAMGTAVEARWHEEDHGIWEARRPPKHNVYTKVMCWVTLDRAIDVADSFGLTLPGAWRGLREQIAEEVTDRGWSETAQSYTVAYGDDDLDAACLFVGLSGMLAADDPRFLATVDAVERELREGPTVFRYRYDDGLPGLEGGFHICTTWLIEAFLLTGRIDEARTLFRQLDKLRGPTGLLAEEYDPLAEQHLGNHPQAYSHLGYIRVVRLAAQLGCSLE</sequence>
<dbReference type="InterPro" id="IPR023214">
    <property type="entry name" value="HAD_sf"/>
</dbReference>
<proteinExistence type="predicted"/>
<dbReference type="GO" id="GO:0004553">
    <property type="term" value="F:hydrolase activity, hydrolyzing O-glycosyl compounds"/>
    <property type="evidence" value="ECO:0007669"/>
    <property type="project" value="TreeGrafter"/>
</dbReference>
<evidence type="ECO:0000313" key="5">
    <source>
        <dbReference type="Proteomes" id="UP000234462"/>
    </source>
</evidence>
<protein>
    <submittedName>
        <fullName evidence="4">Trehalose 6-phosphatase</fullName>
        <ecNumber evidence="4">3.1.3.12</ecNumber>
    </submittedName>
</protein>
<feature type="domain" description="GH15-like" evidence="2">
    <location>
        <begin position="530"/>
        <end position="891"/>
    </location>
</feature>
<feature type="compositionally biased region" description="Low complexity" evidence="1">
    <location>
        <begin position="350"/>
        <end position="359"/>
    </location>
</feature>
<evidence type="ECO:0000313" key="4">
    <source>
        <dbReference type="EMBL" id="SMY12143.1"/>
    </source>
</evidence>
<dbReference type="PANTHER" id="PTHR31616">
    <property type="entry name" value="TREHALASE"/>
    <property type="match status" value="1"/>
</dbReference>
<dbReference type="GO" id="GO:0005992">
    <property type="term" value="P:trehalose biosynthetic process"/>
    <property type="evidence" value="ECO:0007669"/>
    <property type="project" value="InterPro"/>
</dbReference>
<keyword evidence="5" id="KW-1185">Reference proteome</keyword>
<dbReference type="NCBIfam" id="TIGR00685">
    <property type="entry name" value="T6PP"/>
    <property type="match status" value="1"/>
</dbReference>
<dbReference type="Pfam" id="PF19291">
    <property type="entry name" value="TREH_N"/>
    <property type="match status" value="1"/>
</dbReference>
<dbReference type="Pfam" id="PF00723">
    <property type="entry name" value="Glyco_hydro_15"/>
    <property type="match status" value="1"/>
</dbReference>
<evidence type="ECO:0000259" key="3">
    <source>
        <dbReference type="Pfam" id="PF19291"/>
    </source>
</evidence>
<keyword evidence="4" id="KW-0378">Hydrolase</keyword>
<evidence type="ECO:0000256" key="1">
    <source>
        <dbReference type="SAM" id="MobiDB-lite"/>
    </source>
</evidence>
<dbReference type="SUPFAM" id="SSF48208">
    <property type="entry name" value="Six-hairpin glycosidases"/>
    <property type="match status" value="1"/>
</dbReference>
<dbReference type="Proteomes" id="UP000234462">
    <property type="component" value="Unassembled WGS sequence"/>
</dbReference>
<accession>A0A2H1L6Y5</accession>
<organism evidence="4 5">
    <name type="scientific">Brevibacterium jeotgali</name>
    <dbReference type="NCBI Taxonomy" id="1262550"/>
    <lineage>
        <taxon>Bacteria</taxon>
        <taxon>Bacillati</taxon>
        <taxon>Actinomycetota</taxon>
        <taxon>Actinomycetes</taxon>
        <taxon>Micrococcales</taxon>
        <taxon>Brevibacteriaceae</taxon>
        <taxon>Brevibacterium</taxon>
    </lineage>
</organism>